<evidence type="ECO:0000313" key="2">
    <source>
        <dbReference type="EMBL" id="GLR17942.1"/>
    </source>
</evidence>
<dbReference type="Pfam" id="PF06167">
    <property type="entry name" value="Peptidase_M90"/>
    <property type="match status" value="1"/>
</dbReference>
<organism evidence="2 3">
    <name type="scientific">Portibacter lacus</name>
    <dbReference type="NCBI Taxonomy" id="1099794"/>
    <lineage>
        <taxon>Bacteria</taxon>
        <taxon>Pseudomonadati</taxon>
        <taxon>Bacteroidota</taxon>
        <taxon>Saprospiria</taxon>
        <taxon>Saprospirales</taxon>
        <taxon>Haliscomenobacteraceae</taxon>
        <taxon>Portibacter</taxon>
    </lineage>
</organism>
<dbReference type="Gene3D" id="1.10.472.150">
    <property type="entry name" value="Glucose-regulated metallo-peptidase M90, N-terminal domain"/>
    <property type="match status" value="1"/>
</dbReference>
<keyword evidence="3" id="KW-1185">Reference proteome</keyword>
<dbReference type="InterPro" id="IPR010384">
    <property type="entry name" value="MtfA_fam"/>
</dbReference>
<dbReference type="Proteomes" id="UP001156666">
    <property type="component" value="Unassembled WGS sequence"/>
</dbReference>
<comment type="caution">
    <text evidence="2">The sequence shown here is derived from an EMBL/GenBank/DDBJ whole genome shotgun (WGS) entry which is preliminary data.</text>
</comment>
<dbReference type="RefSeq" id="WP_235291618.1">
    <property type="nucleotide sequence ID" value="NZ_BSOH01000014.1"/>
</dbReference>
<feature type="transmembrane region" description="Helical" evidence="1">
    <location>
        <begin position="7"/>
        <end position="27"/>
    </location>
</feature>
<accession>A0AA37SPT0</accession>
<dbReference type="EMBL" id="BSOH01000014">
    <property type="protein sequence ID" value="GLR17942.1"/>
    <property type="molecule type" value="Genomic_DNA"/>
</dbReference>
<proteinExistence type="predicted"/>
<keyword evidence="1" id="KW-0812">Transmembrane</keyword>
<sequence>MRGIRFSMLIALPFVLGGLYTGINLIYYGKDEHLFYLIPFFVVVLAIFFAKEEINYWYDEKFPPKLDREIVIWLQNFFPFYSTLDQNDRLKFDTRLALYLNARSFSLMLKEKKSIPEDFKSIIAAHGIQMTLGLKDFLIGDFDRIICYNHPFPTPQNKFLHTVEIHPEDGVILLSLETVMQSISKPNDNYNIAYHAYAEILLSLYSEFNNVEAVDYSLILPYSEDHILKLTGFTSLDPKVISLATFFINNEGFKVNWPKEYATYAQILNYAY</sequence>
<gene>
    <name evidence="2" type="ORF">GCM10007940_25570</name>
</gene>
<reference evidence="2" key="1">
    <citation type="journal article" date="2014" name="Int. J. Syst. Evol. Microbiol.">
        <title>Complete genome sequence of Corynebacterium casei LMG S-19264T (=DSM 44701T), isolated from a smear-ripened cheese.</title>
        <authorList>
            <consortium name="US DOE Joint Genome Institute (JGI-PGF)"/>
            <person name="Walter F."/>
            <person name="Albersmeier A."/>
            <person name="Kalinowski J."/>
            <person name="Ruckert C."/>
        </authorList>
    </citation>
    <scope>NUCLEOTIDE SEQUENCE</scope>
    <source>
        <strain evidence="2">NBRC 108769</strain>
    </source>
</reference>
<dbReference type="AlphaFoldDB" id="A0AA37SPT0"/>
<keyword evidence="1" id="KW-1133">Transmembrane helix</keyword>
<dbReference type="InterPro" id="IPR042252">
    <property type="entry name" value="MtfA_N"/>
</dbReference>
<protein>
    <submittedName>
        <fullName evidence="2">Uncharacterized protein</fullName>
    </submittedName>
</protein>
<reference evidence="2" key="2">
    <citation type="submission" date="2023-01" db="EMBL/GenBank/DDBJ databases">
        <title>Draft genome sequence of Portibacter lacus strain NBRC 108769.</title>
        <authorList>
            <person name="Sun Q."/>
            <person name="Mori K."/>
        </authorList>
    </citation>
    <scope>NUCLEOTIDE SEQUENCE</scope>
    <source>
        <strain evidence="2">NBRC 108769</strain>
    </source>
</reference>
<evidence type="ECO:0000313" key="3">
    <source>
        <dbReference type="Proteomes" id="UP001156666"/>
    </source>
</evidence>
<feature type="transmembrane region" description="Helical" evidence="1">
    <location>
        <begin position="33"/>
        <end position="50"/>
    </location>
</feature>
<name>A0AA37SPT0_9BACT</name>
<keyword evidence="1" id="KW-0472">Membrane</keyword>
<evidence type="ECO:0000256" key="1">
    <source>
        <dbReference type="SAM" id="Phobius"/>
    </source>
</evidence>